<evidence type="ECO:0000313" key="3">
    <source>
        <dbReference type="Proteomes" id="UP000782880"/>
    </source>
</evidence>
<gene>
    <name evidence="2" type="ORF">K8V20_08820</name>
</gene>
<keyword evidence="1" id="KW-0812">Transmembrane</keyword>
<name>A0A921IML8_9FIRM</name>
<feature type="transmembrane region" description="Helical" evidence="1">
    <location>
        <begin position="45"/>
        <end position="63"/>
    </location>
</feature>
<feature type="transmembrane region" description="Helical" evidence="1">
    <location>
        <begin position="118"/>
        <end position="139"/>
    </location>
</feature>
<evidence type="ECO:0000256" key="1">
    <source>
        <dbReference type="SAM" id="Phobius"/>
    </source>
</evidence>
<dbReference type="Proteomes" id="UP000782880">
    <property type="component" value="Unassembled WGS sequence"/>
</dbReference>
<feature type="transmembrane region" description="Helical" evidence="1">
    <location>
        <begin position="326"/>
        <end position="345"/>
    </location>
</feature>
<reference evidence="2" key="1">
    <citation type="journal article" date="2021" name="PeerJ">
        <title>Extensive microbial diversity within the chicken gut microbiome revealed by metagenomics and culture.</title>
        <authorList>
            <person name="Gilroy R."/>
            <person name="Ravi A."/>
            <person name="Getino M."/>
            <person name="Pursley I."/>
            <person name="Horton D.L."/>
            <person name="Alikhan N.F."/>
            <person name="Baker D."/>
            <person name="Gharbi K."/>
            <person name="Hall N."/>
            <person name="Watson M."/>
            <person name="Adriaenssens E.M."/>
            <person name="Foster-Nyarko E."/>
            <person name="Jarju S."/>
            <person name="Secka A."/>
            <person name="Antonio M."/>
            <person name="Oren A."/>
            <person name="Chaudhuri R.R."/>
            <person name="La Ragione R."/>
            <person name="Hildebrand F."/>
            <person name="Pallen M.J."/>
        </authorList>
    </citation>
    <scope>NUCLEOTIDE SEQUENCE</scope>
    <source>
        <strain evidence="2">ChiBcec21-2208</strain>
    </source>
</reference>
<feature type="transmembrane region" description="Helical" evidence="1">
    <location>
        <begin position="83"/>
        <end position="106"/>
    </location>
</feature>
<reference evidence="2" key="2">
    <citation type="submission" date="2021-09" db="EMBL/GenBank/DDBJ databases">
        <authorList>
            <person name="Gilroy R."/>
        </authorList>
    </citation>
    <scope>NUCLEOTIDE SEQUENCE</scope>
    <source>
        <strain evidence="2">ChiBcec21-2208</strain>
    </source>
</reference>
<feature type="transmembrane region" description="Helical" evidence="1">
    <location>
        <begin position="146"/>
        <end position="168"/>
    </location>
</feature>
<proteinExistence type="predicted"/>
<keyword evidence="1" id="KW-0472">Membrane</keyword>
<sequence>MNRQRKTAFLQGGIAIVLAALLLCNPKLSAEGFLDGIQLCVQTVLPALFPFFVLCEMMMNVPLPGRFLRYLQNAWGFCSEKSVFAVLVSWIGGYAVCAQLTGNLYWEGKINRRDALLITMLGCCSSPGFVIGCVGGLLLQNVRLGVLLYGLQIVANLLSTALCVPFLSSVKGNKKPRENRSGFSRNTGLSLAIGNAVNSSLNVCGCVLFFRTVGAVLRPILPETPWSAATLSMLLEISAGCADFSALGGRVALYGCCLCLSVWGCSVWAQLSLLLRKSVLLPVLALQRIFFMIIFIFLVAAAVRFLPGTLTVYSSLTGRVVQSSRLPADAAVVVFLFVCATLYKVRQNFYNK</sequence>
<organism evidence="2 3">
    <name type="scientific">Subdoligranulum variabile</name>
    <dbReference type="NCBI Taxonomy" id="214851"/>
    <lineage>
        <taxon>Bacteria</taxon>
        <taxon>Bacillati</taxon>
        <taxon>Bacillota</taxon>
        <taxon>Clostridia</taxon>
        <taxon>Eubacteriales</taxon>
        <taxon>Oscillospiraceae</taxon>
        <taxon>Subdoligranulum</taxon>
    </lineage>
</organism>
<keyword evidence="1" id="KW-1133">Transmembrane helix</keyword>
<feature type="transmembrane region" description="Helical" evidence="1">
    <location>
        <begin position="188"/>
        <end position="214"/>
    </location>
</feature>
<comment type="caution">
    <text evidence="2">The sequence shown here is derived from an EMBL/GenBank/DDBJ whole genome shotgun (WGS) entry which is preliminary data.</text>
</comment>
<protein>
    <recommendedName>
        <fullName evidence="4">Sporulation integral membrane protein YlbJ</fullName>
    </recommendedName>
</protein>
<evidence type="ECO:0000313" key="2">
    <source>
        <dbReference type="EMBL" id="HJG28725.1"/>
    </source>
</evidence>
<dbReference type="AlphaFoldDB" id="A0A921IML8"/>
<accession>A0A921IML8</accession>
<evidence type="ECO:0008006" key="4">
    <source>
        <dbReference type="Google" id="ProtNLM"/>
    </source>
</evidence>
<dbReference type="EMBL" id="DYVE01000227">
    <property type="protein sequence ID" value="HJG28725.1"/>
    <property type="molecule type" value="Genomic_DNA"/>
</dbReference>
<feature type="transmembrane region" description="Helical" evidence="1">
    <location>
        <begin position="285"/>
        <end position="306"/>
    </location>
</feature>